<dbReference type="InterPro" id="IPR009097">
    <property type="entry name" value="Cyclic_Pdiesterase"/>
</dbReference>
<dbReference type="Pfam" id="PF13563">
    <property type="entry name" value="2_5_RNA_ligase2"/>
    <property type="match status" value="1"/>
</dbReference>
<comment type="caution">
    <text evidence="1">The sequence shown here is derived from an EMBL/GenBank/DDBJ whole genome shotgun (WGS) entry which is preliminary data.</text>
</comment>
<dbReference type="EMBL" id="BMER01000001">
    <property type="protein sequence ID" value="GGG73968.1"/>
    <property type="molecule type" value="Genomic_DNA"/>
</dbReference>
<keyword evidence="2" id="KW-1185">Reference proteome</keyword>
<name>A0A917M1W1_9SPHI</name>
<dbReference type="Gene3D" id="3.90.1140.10">
    <property type="entry name" value="Cyclic phosphodiesterase"/>
    <property type="match status" value="1"/>
</dbReference>
<sequence length="203" mass="23647">MDVFVPQRFGLHLCEYLLIIEPIDQVQKHLQGFKQYFLKNHRYPNAIVSKSHMTLMRFIQYDSYEKHIIKELQLLASTVAPFDVELQGFGSFGHTLFVDVKSTAPILGLVSKRRRELRPLVNGIKGHPPYFVTKPHITIARKLTPPQNEAIWPIWRRTKYNGVFRAKNMTLLKRMMGTHTYAVVAKFNFLDMSPRFSQGKLFA</sequence>
<evidence type="ECO:0000313" key="2">
    <source>
        <dbReference type="Proteomes" id="UP000660862"/>
    </source>
</evidence>
<evidence type="ECO:0000313" key="1">
    <source>
        <dbReference type="EMBL" id="GGG73968.1"/>
    </source>
</evidence>
<dbReference type="AlphaFoldDB" id="A0A917M1W1"/>
<evidence type="ECO:0008006" key="3">
    <source>
        <dbReference type="Google" id="ProtNLM"/>
    </source>
</evidence>
<dbReference type="RefSeq" id="WP_188504058.1">
    <property type="nucleotide sequence ID" value="NZ_BMER01000001.1"/>
</dbReference>
<dbReference type="Proteomes" id="UP000660862">
    <property type="component" value="Unassembled WGS sequence"/>
</dbReference>
<reference evidence="1" key="1">
    <citation type="journal article" date="2014" name="Int. J. Syst. Evol. Microbiol.">
        <title>Complete genome sequence of Corynebacterium casei LMG S-19264T (=DSM 44701T), isolated from a smear-ripened cheese.</title>
        <authorList>
            <consortium name="US DOE Joint Genome Institute (JGI-PGF)"/>
            <person name="Walter F."/>
            <person name="Albersmeier A."/>
            <person name="Kalinowski J."/>
            <person name="Ruckert C."/>
        </authorList>
    </citation>
    <scope>NUCLEOTIDE SEQUENCE</scope>
    <source>
        <strain evidence="1">CGMCC 1.12195</strain>
    </source>
</reference>
<gene>
    <name evidence="1" type="ORF">GCM10007415_01730</name>
</gene>
<accession>A0A917M1W1</accession>
<dbReference type="SUPFAM" id="SSF55144">
    <property type="entry name" value="LigT-like"/>
    <property type="match status" value="1"/>
</dbReference>
<protein>
    <recommendedName>
        <fullName evidence="3">2'-5' RNA ligase</fullName>
    </recommendedName>
</protein>
<proteinExistence type="predicted"/>
<reference evidence="1" key="2">
    <citation type="submission" date="2020-09" db="EMBL/GenBank/DDBJ databases">
        <authorList>
            <person name="Sun Q."/>
            <person name="Zhou Y."/>
        </authorList>
    </citation>
    <scope>NUCLEOTIDE SEQUENCE</scope>
    <source>
        <strain evidence="1">CGMCC 1.12195</strain>
    </source>
</reference>
<organism evidence="1 2">
    <name type="scientific">Parapedobacter pyrenivorans</name>
    <dbReference type="NCBI Taxonomy" id="1305674"/>
    <lineage>
        <taxon>Bacteria</taxon>
        <taxon>Pseudomonadati</taxon>
        <taxon>Bacteroidota</taxon>
        <taxon>Sphingobacteriia</taxon>
        <taxon>Sphingobacteriales</taxon>
        <taxon>Sphingobacteriaceae</taxon>
        <taxon>Parapedobacter</taxon>
    </lineage>
</organism>